<dbReference type="RefSeq" id="WP_285341329.1">
    <property type="nucleotide sequence ID" value="NZ_JASITI010000008.1"/>
</dbReference>
<dbReference type="Proteomes" id="UP001223390">
    <property type="component" value="Unassembled WGS sequence"/>
</dbReference>
<reference evidence="1 2" key="1">
    <citation type="submission" date="2023-05" db="EMBL/GenBank/DDBJ databases">
        <title>Sequencing and Assembly of Streptomyces sp. NP73.</title>
        <authorList>
            <person name="Konwar A.N."/>
            <person name="Saikia K."/>
            <person name="Thakur D."/>
        </authorList>
    </citation>
    <scope>NUCLEOTIDE SEQUENCE [LARGE SCALE GENOMIC DNA]</scope>
    <source>
        <strain evidence="1 2">NP73</strain>
    </source>
</reference>
<gene>
    <name evidence="1" type="ORF">QEZ40_007102</name>
</gene>
<dbReference type="EMBL" id="JASITI010000008">
    <property type="protein sequence ID" value="MDK9495806.1"/>
    <property type="molecule type" value="Genomic_DNA"/>
</dbReference>
<accession>A0ABT7GQB9</accession>
<evidence type="ECO:0000313" key="1">
    <source>
        <dbReference type="EMBL" id="MDK9495806.1"/>
    </source>
</evidence>
<proteinExistence type="predicted"/>
<protein>
    <submittedName>
        <fullName evidence="1">Uncharacterized protein</fullName>
    </submittedName>
</protein>
<evidence type="ECO:0000313" key="2">
    <source>
        <dbReference type="Proteomes" id="UP001223390"/>
    </source>
</evidence>
<comment type="caution">
    <text evidence="1">The sequence shown here is derived from an EMBL/GenBank/DDBJ whole genome shotgun (WGS) entry which is preliminary data.</text>
</comment>
<organism evidence="1 2">
    <name type="scientific">Streptomyces katrae</name>
    <dbReference type="NCBI Taxonomy" id="68223"/>
    <lineage>
        <taxon>Bacteria</taxon>
        <taxon>Bacillati</taxon>
        <taxon>Actinomycetota</taxon>
        <taxon>Actinomycetes</taxon>
        <taxon>Kitasatosporales</taxon>
        <taxon>Streptomycetaceae</taxon>
        <taxon>Streptomyces</taxon>
    </lineage>
</organism>
<sequence>MAEYQNICTDGRCVFMPRAHVAFVAKCRHAAFKDVHQTRRERLVAAQLLGVA</sequence>
<keyword evidence="2" id="KW-1185">Reference proteome</keyword>
<name>A0ABT7GQB9_9ACTN</name>